<dbReference type="EMBL" id="REGN01000508">
    <property type="protein sequence ID" value="RNA41386.1"/>
    <property type="molecule type" value="Genomic_DNA"/>
</dbReference>
<evidence type="ECO:0000313" key="2">
    <source>
        <dbReference type="EMBL" id="RNA41386.1"/>
    </source>
</evidence>
<dbReference type="Proteomes" id="UP000276133">
    <property type="component" value="Unassembled WGS sequence"/>
</dbReference>
<gene>
    <name evidence="2" type="ORF">BpHYR1_011945</name>
</gene>
<keyword evidence="1" id="KW-1133">Transmembrane helix</keyword>
<sequence>MFFISSIGIYSIKFLIIFIAPLSFGNDFKRLLQFTKKNLDSTFADFIFRFNKPEIVLDSSFSEEKLMPESNDDSLLTGVCTKY</sequence>
<reference evidence="2 3" key="1">
    <citation type="journal article" date="2018" name="Sci. Rep.">
        <title>Genomic signatures of local adaptation to the degree of environmental predictability in rotifers.</title>
        <authorList>
            <person name="Franch-Gras L."/>
            <person name="Hahn C."/>
            <person name="Garcia-Roger E.M."/>
            <person name="Carmona M.J."/>
            <person name="Serra M."/>
            <person name="Gomez A."/>
        </authorList>
    </citation>
    <scope>NUCLEOTIDE SEQUENCE [LARGE SCALE GENOMIC DNA]</scope>
    <source>
        <strain evidence="2">HYR1</strain>
    </source>
</reference>
<keyword evidence="1" id="KW-0812">Transmembrane</keyword>
<organism evidence="2 3">
    <name type="scientific">Brachionus plicatilis</name>
    <name type="common">Marine rotifer</name>
    <name type="synonym">Brachionus muelleri</name>
    <dbReference type="NCBI Taxonomy" id="10195"/>
    <lineage>
        <taxon>Eukaryota</taxon>
        <taxon>Metazoa</taxon>
        <taxon>Spiralia</taxon>
        <taxon>Gnathifera</taxon>
        <taxon>Rotifera</taxon>
        <taxon>Eurotatoria</taxon>
        <taxon>Monogononta</taxon>
        <taxon>Pseudotrocha</taxon>
        <taxon>Ploima</taxon>
        <taxon>Brachionidae</taxon>
        <taxon>Brachionus</taxon>
    </lineage>
</organism>
<protein>
    <submittedName>
        <fullName evidence="2">Uncharacterized protein</fullName>
    </submittedName>
</protein>
<dbReference type="AlphaFoldDB" id="A0A3M7T041"/>
<keyword evidence="3" id="KW-1185">Reference proteome</keyword>
<name>A0A3M7T041_BRAPC</name>
<evidence type="ECO:0000313" key="3">
    <source>
        <dbReference type="Proteomes" id="UP000276133"/>
    </source>
</evidence>
<proteinExistence type="predicted"/>
<feature type="transmembrane region" description="Helical" evidence="1">
    <location>
        <begin position="6"/>
        <end position="24"/>
    </location>
</feature>
<comment type="caution">
    <text evidence="2">The sequence shown here is derived from an EMBL/GenBank/DDBJ whole genome shotgun (WGS) entry which is preliminary data.</text>
</comment>
<evidence type="ECO:0000256" key="1">
    <source>
        <dbReference type="SAM" id="Phobius"/>
    </source>
</evidence>
<accession>A0A3M7T041</accession>
<keyword evidence="1" id="KW-0472">Membrane</keyword>